<dbReference type="SMART" id="SM00448">
    <property type="entry name" value="REC"/>
    <property type="match status" value="1"/>
</dbReference>
<sequence>MRPLTIMVVDDSNLTIKKMVKMIEDLGHKVVHVASNGRQAAEDYPRVKPDLVTMDITMPDMDGIEATKRIMAVDDKAVIVMVTSHGQEQMVMDAIEAGAKGYVLKPVKMEKLAEHLEAVAGKYLE</sequence>
<keyword evidence="1" id="KW-0597">Phosphoprotein</keyword>
<dbReference type="RefSeq" id="WP_163301568.1">
    <property type="nucleotide sequence ID" value="NZ_JAAGRQ010000021.1"/>
</dbReference>
<protein>
    <submittedName>
        <fullName evidence="3">Response regulator</fullName>
    </submittedName>
</protein>
<dbReference type="GO" id="GO:0000160">
    <property type="term" value="P:phosphorelay signal transduction system"/>
    <property type="evidence" value="ECO:0007669"/>
    <property type="project" value="InterPro"/>
</dbReference>
<keyword evidence="4" id="KW-1185">Reference proteome</keyword>
<dbReference type="Gene3D" id="3.40.50.2300">
    <property type="match status" value="1"/>
</dbReference>
<evidence type="ECO:0000256" key="1">
    <source>
        <dbReference type="PROSITE-ProRule" id="PRU00169"/>
    </source>
</evidence>
<dbReference type="PANTHER" id="PTHR43228">
    <property type="entry name" value="TWO-COMPONENT RESPONSE REGULATOR"/>
    <property type="match status" value="1"/>
</dbReference>
<proteinExistence type="predicted"/>
<organism evidence="3 4">
    <name type="scientific">Desulfolutivibrio sulfodismutans</name>
    <dbReference type="NCBI Taxonomy" id="63561"/>
    <lineage>
        <taxon>Bacteria</taxon>
        <taxon>Pseudomonadati</taxon>
        <taxon>Thermodesulfobacteriota</taxon>
        <taxon>Desulfovibrionia</taxon>
        <taxon>Desulfovibrionales</taxon>
        <taxon>Desulfovibrionaceae</taxon>
        <taxon>Desulfolutivibrio</taxon>
    </lineage>
</organism>
<gene>
    <name evidence="3" type="ORF">G3N56_07140</name>
</gene>
<dbReference type="InterPro" id="IPR052048">
    <property type="entry name" value="ST_Response_Regulator"/>
</dbReference>
<dbReference type="InterPro" id="IPR011006">
    <property type="entry name" value="CheY-like_superfamily"/>
</dbReference>
<dbReference type="Pfam" id="PF00072">
    <property type="entry name" value="Response_reg"/>
    <property type="match status" value="1"/>
</dbReference>
<name>A0A7K3NJX9_9BACT</name>
<reference evidence="3 4" key="1">
    <citation type="submission" date="2020-02" db="EMBL/GenBank/DDBJ databases">
        <title>Comparative genomics of sulfur disproportionating microorganisms.</title>
        <authorList>
            <person name="Ward L.M."/>
            <person name="Bertran E."/>
            <person name="Johnston D.T."/>
        </authorList>
    </citation>
    <scope>NUCLEOTIDE SEQUENCE [LARGE SCALE GENOMIC DNA]</scope>
    <source>
        <strain evidence="3 4">DSM 3696</strain>
    </source>
</reference>
<evidence type="ECO:0000313" key="3">
    <source>
        <dbReference type="EMBL" id="NDY56516.1"/>
    </source>
</evidence>
<accession>A0A7K3NJX9</accession>
<dbReference type="InterPro" id="IPR001789">
    <property type="entry name" value="Sig_transdc_resp-reg_receiver"/>
</dbReference>
<dbReference type="Proteomes" id="UP000469724">
    <property type="component" value="Unassembled WGS sequence"/>
</dbReference>
<feature type="modified residue" description="4-aspartylphosphate" evidence="1">
    <location>
        <position position="55"/>
    </location>
</feature>
<comment type="caution">
    <text evidence="3">The sequence shown here is derived from an EMBL/GenBank/DDBJ whole genome shotgun (WGS) entry which is preliminary data.</text>
</comment>
<evidence type="ECO:0000313" key="4">
    <source>
        <dbReference type="Proteomes" id="UP000469724"/>
    </source>
</evidence>
<dbReference type="AlphaFoldDB" id="A0A7K3NJX9"/>
<dbReference type="PANTHER" id="PTHR43228:SF1">
    <property type="entry name" value="TWO-COMPONENT RESPONSE REGULATOR ARR22"/>
    <property type="match status" value="1"/>
</dbReference>
<dbReference type="PROSITE" id="PS50110">
    <property type="entry name" value="RESPONSE_REGULATORY"/>
    <property type="match status" value="1"/>
</dbReference>
<evidence type="ECO:0000259" key="2">
    <source>
        <dbReference type="PROSITE" id="PS50110"/>
    </source>
</evidence>
<dbReference type="SUPFAM" id="SSF52172">
    <property type="entry name" value="CheY-like"/>
    <property type="match status" value="1"/>
</dbReference>
<dbReference type="EMBL" id="JAAGRQ010000021">
    <property type="protein sequence ID" value="NDY56516.1"/>
    <property type="molecule type" value="Genomic_DNA"/>
</dbReference>
<feature type="domain" description="Response regulatory" evidence="2">
    <location>
        <begin position="5"/>
        <end position="120"/>
    </location>
</feature>